<dbReference type="Proteomes" id="UP000574769">
    <property type="component" value="Unassembled WGS sequence"/>
</dbReference>
<sequence length="841" mass="89747">MHHHHLLLATSLFAFATPAAAHGAGGPAAAANDSQPSTSNEPDAAEAPVAQTAAGSDTISTGVAKSRDRLDSAVSTSILRAQEIARIGGRSVGEVLRDIAGLRSEYYNGEGQTGLNIRGLPLSSDGSKFLQLQEDGLPLLQFGDIQGMATDAALRIDQNLSQIEVIRGGSASTFASNSPGGIINFQSKTGEVQGGSVALTSGLDFGLYRLDADYGGHVSESVRFHVGGFYRQGEGPRRLGFEGLRGGQIKANITKDFANGYIRVYGKYLDDTSAFYDAVPMRATGTNTDPKLVPIANFDPRRDTMSSRYNEQMSILDSNNNVALRDLTREHRVHQAAIGLEARFDVAGWTVTERFRYSSMSGSLGVPLATRFIPAQSAVALGGTGASLRYATGPNAGQTIADPSTIGGNGLVALLNTIDLQMQDYGNITNDLRANRVWAFGDNELTATGGLYTARQTIARNGGFITKLSEVRGGGNAALLDLSTATGTPVTQTGVLSYTLYGSASNRRSLIDAQYAILAPFGALNYHFGRVSIGGSLRYDRGNVRGNEIFSNPNVAGVGLTTRDMNGDGVISNPERSVAFTQLNAVSPVNYDYGYWSYSSGINFRVAEPLAVFARYSRGARANADRILSRTFINPQSGALLNPSSAYDPVRQAEAGVKFRTPSLTLNLTGFWTKADDTNASSLSGLSIFRKYKALGLEFEGGYHHGPYSLTGGATYTSSEIESDRDDPTLVGHTPRNQPALLFQAMPQYDNGHIAFGAVVYGQTRIWTQDSNQMRLPGFTLVNGFVEWRPLDHLSLMLNASNLFNTIAVGSSDTSSIPASGIVLVRPYSGRTVSATARLSF</sequence>
<evidence type="ECO:0000256" key="9">
    <source>
        <dbReference type="ARBA" id="ARBA00023077"/>
    </source>
</evidence>
<dbReference type="InterPro" id="IPR039426">
    <property type="entry name" value="TonB-dep_rcpt-like"/>
</dbReference>
<evidence type="ECO:0000259" key="17">
    <source>
        <dbReference type="Pfam" id="PF07715"/>
    </source>
</evidence>
<dbReference type="EMBL" id="JACHNY010000002">
    <property type="protein sequence ID" value="MBB4617352.1"/>
    <property type="molecule type" value="Genomic_DNA"/>
</dbReference>
<feature type="compositionally biased region" description="Polar residues" evidence="14">
    <location>
        <begin position="53"/>
        <end position="63"/>
    </location>
</feature>
<evidence type="ECO:0000256" key="5">
    <source>
        <dbReference type="ARBA" id="ARBA00022692"/>
    </source>
</evidence>
<proteinExistence type="inferred from homology"/>
<keyword evidence="2 12" id="KW-0813">Transport</keyword>
<dbReference type="Gene3D" id="2.40.170.20">
    <property type="entry name" value="TonB-dependent receptor, beta-barrel domain"/>
    <property type="match status" value="1"/>
</dbReference>
<keyword evidence="6 15" id="KW-0732">Signal</keyword>
<dbReference type="SUPFAM" id="SSF56935">
    <property type="entry name" value="Porins"/>
    <property type="match status" value="1"/>
</dbReference>
<dbReference type="Pfam" id="PF00593">
    <property type="entry name" value="TonB_dep_Rec_b-barrel"/>
    <property type="match status" value="1"/>
</dbReference>
<evidence type="ECO:0000256" key="12">
    <source>
        <dbReference type="PROSITE-ProRule" id="PRU01360"/>
    </source>
</evidence>
<keyword evidence="3 12" id="KW-1134">Transmembrane beta strand</keyword>
<dbReference type="AlphaFoldDB" id="A0A7W7AJU1"/>
<keyword evidence="5 12" id="KW-0812">Transmembrane</keyword>
<feature type="compositionally biased region" description="Polar residues" evidence="14">
    <location>
        <begin position="32"/>
        <end position="41"/>
    </location>
</feature>
<gene>
    <name evidence="18" type="ORF">GGQ96_001472</name>
</gene>
<evidence type="ECO:0000256" key="1">
    <source>
        <dbReference type="ARBA" id="ARBA00004571"/>
    </source>
</evidence>
<dbReference type="PANTHER" id="PTHR32552">
    <property type="entry name" value="FERRICHROME IRON RECEPTOR-RELATED"/>
    <property type="match status" value="1"/>
</dbReference>
<dbReference type="PROSITE" id="PS52016">
    <property type="entry name" value="TONB_DEPENDENT_REC_3"/>
    <property type="match status" value="1"/>
</dbReference>
<keyword evidence="4" id="KW-0410">Iron transport</keyword>
<keyword evidence="10 12" id="KW-0472">Membrane</keyword>
<keyword evidence="7" id="KW-0408">Iron</keyword>
<keyword evidence="18" id="KW-0675">Receptor</keyword>
<evidence type="ECO:0000256" key="13">
    <source>
        <dbReference type="RuleBase" id="RU003357"/>
    </source>
</evidence>
<dbReference type="GO" id="GO:0015344">
    <property type="term" value="F:siderophore uptake transmembrane transporter activity"/>
    <property type="evidence" value="ECO:0007669"/>
    <property type="project" value="TreeGrafter"/>
</dbReference>
<dbReference type="Pfam" id="PF07715">
    <property type="entry name" value="Plug"/>
    <property type="match status" value="1"/>
</dbReference>
<dbReference type="InterPro" id="IPR012910">
    <property type="entry name" value="Plug_dom"/>
</dbReference>
<evidence type="ECO:0000256" key="7">
    <source>
        <dbReference type="ARBA" id="ARBA00023004"/>
    </source>
</evidence>
<feature type="region of interest" description="Disordered" evidence="14">
    <location>
        <begin position="24"/>
        <end position="64"/>
    </location>
</feature>
<evidence type="ECO:0000256" key="15">
    <source>
        <dbReference type="SAM" id="SignalP"/>
    </source>
</evidence>
<name>A0A7W7AJU1_9SPHN</name>
<dbReference type="RefSeq" id="WP_184113043.1">
    <property type="nucleotide sequence ID" value="NZ_JACHNY010000002.1"/>
</dbReference>
<dbReference type="Gene3D" id="2.170.130.10">
    <property type="entry name" value="TonB-dependent receptor, plug domain"/>
    <property type="match status" value="1"/>
</dbReference>
<feature type="domain" description="TonB-dependent receptor plug" evidence="17">
    <location>
        <begin position="70"/>
        <end position="182"/>
    </location>
</feature>
<reference evidence="18 19" key="1">
    <citation type="submission" date="2020-08" db="EMBL/GenBank/DDBJ databases">
        <title>Genomic Encyclopedia of Type Strains, Phase IV (KMG-IV): sequencing the most valuable type-strain genomes for metagenomic binning, comparative biology and taxonomic classification.</title>
        <authorList>
            <person name="Goeker M."/>
        </authorList>
    </citation>
    <scope>NUCLEOTIDE SEQUENCE [LARGE SCALE GENOMIC DNA]</scope>
    <source>
        <strain evidence="18 19">DSM 15867</strain>
    </source>
</reference>
<feature type="chain" id="PRO_5030735912" evidence="15">
    <location>
        <begin position="22"/>
        <end position="841"/>
    </location>
</feature>
<keyword evidence="19" id="KW-1185">Reference proteome</keyword>
<evidence type="ECO:0000313" key="19">
    <source>
        <dbReference type="Proteomes" id="UP000574769"/>
    </source>
</evidence>
<dbReference type="InterPro" id="IPR036942">
    <property type="entry name" value="Beta-barrel_TonB_sf"/>
</dbReference>
<comment type="subcellular location">
    <subcellularLocation>
        <location evidence="1 12">Cell outer membrane</location>
        <topology evidence="1 12">Multi-pass membrane protein</topology>
    </subcellularLocation>
</comment>
<evidence type="ECO:0000313" key="18">
    <source>
        <dbReference type="EMBL" id="MBB4617352.1"/>
    </source>
</evidence>
<feature type="domain" description="TonB-dependent receptor-like beta-barrel" evidence="16">
    <location>
        <begin position="411"/>
        <end position="803"/>
    </location>
</feature>
<accession>A0A7W7AJU1</accession>
<dbReference type="GO" id="GO:0009279">
    <property type="term" value="C:cell outer membrane"/>
    <property type="evidence" value="ECO:0007669"/>
    <property type="project" value="UniProtKB-SubCell"/>
</dbReference>
<evidence type="ECO:0000256" key="4">
    <source>
        <dbReference type="ARBA" id="ARBA00022496"/>
    </source>
</evidence>
<dbReference type="InterPro" id="IPR037066">
    <property type="entry name" value="Plug_dom_sf"/>
</dbReference>
<evidence type="ECO:0000256" key="14">
    <source>
        <dbReference type="SAM" id="MobiDB-lite"/>
    </source>
</evidence>
<feature type="signal peptide" evidence="15">
    <location>
        <begin position="1"/>
        <end position="21"/>
    </location>
</feature>
<evidence type="ECO:0000256" key="3">
    <source>
        <dbReference type="ARBA" id="ARBA00022452"/>
    </source>
</evidence>
<protein>
    <submittedName>
        <fullName evidence="18">Outer membrane receptor protein involved in Fe transport</fullName>
    </submittedName>
</protein>
<organism evidence="18 19">
    <name type="scientific">Sphingomonas abaci</name>
    <dbReference type="NCBI Taxonomy" id="237611"/>
    <lineage>
        <taxon>Bacteria</taxon>
        <taxon>Pseudomonadati</taxon>
        <taxon>Pseudomonadota</taxon>
        <taxon>Alphaproteobacteria</taxon>
        <taxon>Sphingomonadales</taxon>
        <taxon>Sphingomonadaceae</taxon>
        <taxon>Sphingomonas</taxon>
    </lineage>
</organism>
<comment type="similarity">
    <text evidence="12 13">Belongs to the TonB-dependent receptor family.</text>
</comment>
<evidence type="ECO:0000256" key="6">
    <source>
        <dbReference type="ARBA" id="ARBA00022729"/>
    </source>
</evidence>
<comment type="caution">
    <text evidence="18">The sequence shown here is derived from an EMBL/GenBank/DDBJ whole genome shotgun (WGS) entry which is preliminary data.</text>
</comment>
<keyword evidence="8" id="KW-0406">Ion transport</keyword>
<evidence type="ECO:0000256" key="11">
    <source>
        <dbReference type="ARBA" id="ARBA00023237"/>
    </source>
</evidence>
<evidence type="ECO:0000256" key="10">
    <source>
        <dbReference type="ARBA" id="ARBA00023136"/>
    </source>
</evidence>
<evidence type="ECO:0000256" key="2">
    <source>
        <dbReference type="ARBA" id="ARBA00022448"/>
    </source>
</evidence>
<evidence type="ECO:0000256" key="8">
    <source>
        <dbReference type="ARBA" id="ARBA00023065"/>
    </source>
</evidence>
<evidence type="ECO:0000259" key="16">
    <source>
        <dbReference type="Pfam" id="PF00593"/>
    </source>
</evidence>
<keyword evidence="9 13" id="KW-0798">TonB box</keyword>
<keyword evidence="11 12" id="KW-0998">Cell outer membrane</keyword>
<dbReference type="InterPro" id="IPR000531">
    <property type="entry name" value="Beta-barrel_TonB"/>
</dbReference>
<dbReference type="PANTHER" id="PTHR32552:SF89">
    <property type="entry name" value="CATECHOLATE SIDEROPHORE RECEPTOR FIU"/>
    <property type="match status" value="1"/>
</dbReference>